<gene>
    <name evidence="1" type="ORF">SAMN05216354_2191</name>
</gene>
<dbReference type="Proteomes" id="UP000236735">
    <property type="component" value="Unassembled WGS sequence"/>
</dbReference>
<evidence type="ECO:0000313" key="2">
    <source>
        <dbReference type="Proteomes" id="UP000236735"/>
    </source>
</evidence>
<reference evidence="1 2" key="1">
    <citation type="submission" date="2016-10" db="EMBL/GenBank/DDBJ databases">
        <authorList>
            <person name="de Groot N.N."/>
        </authorList>
    </citation>
    <scope>NUCLEOTIDE SEQUENCE [LARGE SCALE GENOMIC DNA]</scope>
    <source>
        <strain evidence="1 2">AR32</strain>
    </source>
</reference>
<organism evidence="1 2">
    <name type="scientific">Xylanibacter ruminicola</name>
    <name type="common">Prevotella ruminicola</name>
    <dbReference type="NCBI Taxonomy" id="839"/>
    <lineage>
        <taxon>Bacteria</taxon>
        <taxon>Pseudomonadati</taxon>
        <taxon>Bacteroidota</taxon>
        <taxon>Bacteroidia</taxon>
        <taxon>Bacteroidales</taxon>
        <taxon>Prevotellaceae</taxon>
        <taxon>Xylanibacter</taxon>
    </lineage>
</organism>
<dbReference type="AlphaFoldDB" id="A0A1H5W2B4"/>
<name>A0A1H5W2B4_XYLRU</name>
<evidence type="ECO:0000313" key="1">
    <source>
        <dbReference type="EMBL" id="SEF93543.1"/>
    </source>
</evidence>
<accession>A0A1H5W2B4</accession>
<protein>
    <submittedName>
        <fullName evidence="1">Uncharacterized protein</fullName>
    </submittedName>
</protein>
<sequence length="365" mass="42491">MKKRIQTLKLQITHCILSHEIEAKSMLHHTLLPLFIVWIVLPTCMSCSDDDTLDFQSSEDALKVYQTYLGSLKDMKTSNTAIFCKEANKWRATSDTVFHYLMRDSVFLKDNNCAERFTAIHDSIRFEFLRLTETWRYSYEDVLKIKEQTSVFHDDKELQGAVNEAQPFFLKLDSIPLLESDKASILSNYRKLLKDTKLKGINTKNDMLDFIGKEDIMFRSFLAHLYDMDKEPLADITQETESICRNIFIAAKEGKIKARDAMVYMSMRTVRRLLQNSTACISDINHQQMKSKAQGNAYLWMIIQPFISIDQFSIATLTPQERSQFNYVISQLPKSTKFAKTFDIDQRALNYLLPQQLLKMYVLTL</sequence>
<dbReference type="EMBL" id="FNUV01000005">
    <property type="protein sequence ID" value="SEF93543.1"/>
    <property type="molecule type" value="Genomic_DNA"/>
</dbReference>
<proteinExistence type="predicted"/>